<dbReference type="InterPro" id="IPR052543">
    <property type="entry name" value="HTH_Metal-responsive_Reg"/>
</dbReference>
<evidence type="ECO:0000313" key="3">
    <source>
        <dbReference type="Proteomes" id="UP000755654"/>
    </source>
</evidence>
<evidence type="ECO:0000313" key="2">
    <source>
        <dbReference type="EMBL" id="MBU2761814.1"/>
    </source>
</evidence>
<sequence length="224" mass="25341">MDRPNTMALLAVPTRMAMLFALMDGSALPASELAHRAGVSPQTASHHLALLIEAHLLVVERCLRYRYYRIASPAVVEAIESLLVISGQPALKERADHSQLERLRLARTCYDHLAGRIAVSLADALQKKDWIVLEGRDFQVTERGESAFNKLGIDLPMLRKQQRLFARRCIDWSERRPHLGGALGAALLARFQEMDWVRKKTGDRQVHISSKGQQELWKRFGIDL</sequence>
<reference evidence="2 3" key="1">
    <citation type="journal article" date="2021" name="ISME J.">
        <title>Genomic evolution of the class Acidithiobacillia: deep-branching Proteobacteria living in extreme acidic conditions.</title>
        <authorList>
            <person name="Moya-Beltran A."/>
            <person name="Beard S."/>
            <person name="Rojas-Villalobos C."/>
            <person name="Issotta F."/>
            <person name="Gallardo Y."/>
            <person name="Ulloa R."/>
            <person name="Giaveno A."/>
            <person name="Degli Esposti M."/>
            <person name="Johnson D.B."/>
            <person name="Quatrini R."/>
        </authorList>
    </citation>
    <scope>NUCLEOTIDE SEQUENCE [LARGE SCALE GENOMIC DNA]</scope>
    <source>
        <strain evidence="2 3">RW2</strain>
    </source>
</reference>
<protein>
    <submittedName>
        <fullName evidence="2">Winged helix-turn-helix transcriptional regulator</fullName>
    </submittedName>
</protein>
<organism evidence="2 3">
    <name type="scientific">Acidithiobacillus sulfurivorans</name>
    <dbReference type="NCBI Taxonomy" id="1958756"/>
    <lineage>
        <taxon>Bacteria</taxon>
        <taxon>Pseudomonadati</taxon>
        <taxon>Pseudomonadota</taxon>
        <taxon>Acidithiobacillia</taxon>
        <taxon>Acidithiobacillales</taxon>
        <taxon>Acidithiobacillaceae</taxon>
        <taxon>Acidithiobacillus</taxon>
    </lineage>
</organism>
<comment type="caution">
    <text evidence="2">The sequence shown here is derived from an EMBL/GenBank/DDBJ whole genome shotgun (WGS) entry which is preliminary data.</text>
</comment>
<dbReference type="Gene3D" id="1.10.10.10">
    <property type="entry name" value="Winged helix-like DNA-binding domain superfamily/Winged helix DNA-binding domain"/>
    <property type="match status" value="1"/>
</dbReference>
<dbReference type="RefSeq" id="WP_215885287.1">
    <property type="nucleotide sequence ID" value="NZ_JAAOMP010000177.1"/>
</dbReference>
<dbReference type="InterPro" id="IPR011991">
    <property type="entry name" value="ArsR-like_HTH"/>
</dbReference>
<dbReference type="SMART" id="SM00418">
    <property type="entry name" value="HTH_ARSR"/>
    <property type="match status" value="1"/>
</dbReference>
<dbReference type="InterPro" id="IPR001845">
    <property type="entry name" value="HTH_ArsR_DNA-bd_dom"/>
</dbReference>
<dbReference type="Proteomes" id="UP000755654">
    <property type="component" value="Unassembled WGS sequence"/>
</dbReference>
<dbReference type="InterPro" id="IPR036388">
    <property type="entry name" value="WH-like_DNA-bd_sf"/>
</dbReference>
<dbReference type="Pfam" id="PF12840">
    <property type="entry name" value="HTH_20"/>
    <property type="match status" value="1"/>
</dbReference>
<name>A0ABS6A312_9PROT</name>
<dbReference type="SUPFAM" id="SSF46785">
    <property type="entry name" value="Winged helix' DNA-binding domain"/>
    <property type="match status" value="1"/>
</dbReference>
<gene>
    <name evidence="2" type="ORF">HAP95_16935</name>
</gene>
<dbReference type="PANTHER" id="PTHR39168">
    <property type="entry name" value="TRANSCRIPTIONAL REGULATOR-RELATED"/>
    <property type="match status" value="1"/>
</dbReference>
<dbReference type="PROSITE" id="PS50987">
    <property type="entry name" value="HTH_ARSR_2"/>
    <property type="match status" value="1"/>
</dbReference>
<dbReference type="CDD" id="cd00090">
    <property type="entry name" value="HTH_ARSR"/>
    <property type="match status" value="1"/>
</dbReference>
<dbReference type="InterPro" id="IPR036390">
    <property type="entry name" value="WH_DNA-bd_sf"/>
</dbReference>
<keyword evidence="3" id="KW-1185">Reference proteome</keyword>
<proteinExistence type="predicted"/>
<evidence type="ECO:0000259" key="1">
    <source>
        <dbReference type="PROSITE" id="PS50987"/>
    </source>
</evidence>
<feature type="domain" description="HTH arsR-type" evidence="1">
    <location>
        <begin position="1"/>
        <end position="90"/>
    </location>
</feature>
<dbReference type="PANTHER" id="PTHR39168:SF1">
    <property type="entry name" value="TRANSCRIPTIONAL REGULATORY PROTEIN"/>
    <property type="match status" value="1"/>
</dbReference>
<accession>A0ABS6A312</accession>
<dbReference type="EMBL" id="JAAOMP010000177">
    <property type="protein sequence ID" value="MBU2761814.1"/>
    <property type="molecule type" value="Genomic_DNA"/>
</dbReference>